<dbReference type="EMBL" id="PTJE01000001">
    <property type="protein sequence ID" value="PPK96898.1"/>
    <property type="molecule type" value="Genomic_DNA"/>
</dbReference>
<evidence type="ECO:0000256" key="4">
    <source>
        <dbReference type="ARBA" id="ARBA00023136"/>
    </source>
</evidence>
<feature type="transmembrane region" description="Helical" evidence="6">
    <location>
        <begin position="102"/>
        <end position="122"/>
    </location>
</feature>
<evidence type="ECO:0000256" key="1">
    <source>
        <dbReference type="ARBA" id="ARBA00004141"/>
    </source>
</evidence>
<organism evidence="7 8">
    <name type="scientific">Nonlabens xylanidelens</name>
    <dbReference type="NCBI Taxonomy" id="191564"/>
    <lineage>
        <taxon>Bacteria</taxon>
        <taxon>Pseudomonadati</taxon>
        <taxon>Bacteroidota</taxon>
        <taxon>Flavobacteriia</taxon>
        <taxon>Flavobacteriales</taxon>
        <taxon>Flavobacteriaceae</taxon>
        <taxon>Nonlabens</taxon>
    </lineage>
</organism>
<name>A0A2S6IRQ8_9FLAO</name>
<dbReference type="AlphaFoldDB" id="A0A2S6IRQ8"/>
<feature type="transmembrane region" description="Helical" evidence="6">
    <location>
        <begin position="7"/>
        <end position="25"/>
    </location>
</feature>
<feature type="transmembrane region" description="Helical" evidence="6">
    <location>
        <begin position="61"/>
        <end position="82"/>
    </location>
</feature>
<dbReference type="PANTHER" id="PTHR37306">
    <property type="entry name" value="COLICIN V PRODUCTION PROTEIN"/>
    <property type="match status" value="1"/>
</dbReference>
<protein>
    <submittedName>
        <fullName evidence="7">Membrane protein required for colicin V production</fullName>
    </submittedName>
</protein>
<evidence type="ECO:0000256" key="2">
    <source>
        <dbReference type="ARBA" id="ARBA00022692"/>
    </source>
</evidence>
<evidence type="ECO:0000256" key="3">
    <source>
        <dbReference type="ARBA" id="ARBA00022989"/>
    </source>
</evidence>
<evidence type="ECO:0000256" key="5">
    <source>
        <dbReference type="SAM" id="MobiDB-lite"/>
    </source>
</evidence>
<reference evidence="7 8" key="1">
    <citation type="submission" date="2018-02" db="EMBL/GenBank/DDBJ databases">
        <title>Genomic Encyclopedia of Archaeal and Bacterial Type Strains, Phase II (KMG-II): from individual species to whole genera.</title>
        <authorList>
            <person name="Goeker M."/>
        </authorList>
    </citation>
    <scope>NUCLEOTIDE SEQUENCE [LARGE SCALE GENOMIC DNA]</scope>
    <source>
        <strain evidence="7 8">DSM 16809</strain>
    </source>
</reference>
<feature type="compositionally biased region" description="Acidic residues" evidence="5">
    <location>
        <begin position="174"/>
        <end position="188"/>
    </location>
</feature>
<dbReference type="GO" id="GO:0016020">
    <property type="term" value="C:membrane"/>
    <property type="evidence" value="ECO:0007669"/>
    <property type="project" value="UniProtKB-SubCell"/>
</dbReference>
<comment type="caution">
    <text evidence="7">The sequence shown here is derived from an EMBL/GenBank/DDBJ whole genome shotgun (WGS) entry which is preliminary data.</text>
</comment>
<accession>A0A2S6IRQ8</accession>
<dbReference type="Pfam" id="PF02674">
    <property type="entry name" value="Colicin_V"/>
    <property type="match status" value="1"/>
</dbReference>
<dbReference type="InterPro" id="IPR003825">
    <property type="entry name" value="Colicin-V_CvpA"/>
</dbReference>
<sequence length="198" mass="22415">MNWLDIIICIVLLIGLYKGYLNGFFVELTSLIALVAAIYGSIYFSNYAGDWLREQVQWDDVYITIASFIVTFLVIIFVITYVGKLITKVLKTVNLSFINKLAGAAFGIVKMGFLASVILMFINSASGEFHIIDKDIKEKSIVYEHVEPLAPFLLPKILEEADRVDRQLRGEDAVEIDENENQEQDLEQSQDSTGFNIF</sequence>
<comment type="subcellular location">
    <subcellularLocation>
        <location evidence="1">Membrane</location>
        <topology evidence="1">Multi-pass membrane protein</topology>
    </subcellularLocation>
</comment>
<dbReference type="PANTHER" id="PTHR37306:SF1">
    <property type="entry name" value="COLICIN V PRODUCTION PROTEIN"/>
    <property type="match status" value="1"/>
</dbReference>
<dbReference type="GO" id="GO:0009403">
    <property type="term" value="P:toxin biosynthetic process"/>
    <property type="evidence" value="ECO:0007669"/>
    <property type="project" value="InterPro"/>
</dbReference>
<proteinExistence type="predicted"/>
<evidence type="ECO:0000313" key="8">
    <source>
        <dbReference type="Proteomes" id="UP000239002"/>
    </source>
</evidence>
<dbReference type="RefSeq" id="WP_104514428.1">
    <property type="nucleotide sequence ID" value="NZ_MQVW01000027.1"/>
</dbReference>
<gene>
    <name evidence="7" type="ORF">LY01_00723</name>
</gene>
<keyword evidence="3 6" id="KW-1133">Transmembrane helix</keyword>
<evidence type="ECO:0000256" key="6">
    <source>
        <dbReference type="SAM" id="Phobius"/>
    </source>
</evidence>
<dbReference type="OrthoDB" id="9799585at2"/>
<feature type="transmembrane region" description="Helical" evidence="6">
    <location>
        <begin position="31"/>
        <end position="49"/>
    </location>
</feature>
<dbReference type="Proteomes" id="UP000239002">
    <property type="component" value="Unassembled WGS sequence"/>
</dbReference>
<evidence type="ECO:0000313" key="7">
    <source>
        <dbReference type="EMBL" id="PPK96898.1"/>
    </source>
</evidence>
<feature type="region of interest" description="Disordered" evidence="5">
    <location>
        <begin position="174"/>
        <end position="198"/>
    </location>
</feature>
<keyword evidence="2 6" id="KW-0812">Transmembrane</keyword>
<keyword evidence="8" id="KW-1185">Reference proteome</keyword>
<keyword evidence="4 6" id="KW-0472">Membrane</keyword>